<feature type="chain" id="PRO_5046594554" description="Lipocalin-like domain-containing protein" evidence="1">
    <location>
        <begin position="21"/>
        <end position="140"/>
    </location>
</feature>
<accession>A0ABV6LDV6</accession>
<name>A0ABV6LDV6_9SPHI</name>
<sequence>MKNFLLVASAILLCSITACNKGNLPGPGSNSIIGKWRWVKSVGGIGGFTVTPQSSGRTFRNEFNADSSFKRFQNDTLLISGNFRTIKDYKYSPTQTVDILSISGPALDTRPVSYLIRHDSLYLNDIYIADGYNEVYVRMK</sequence>
<comment type="caution">
    <text evidence="2">The sequence shown here is derived from an EMBL/GenBank/DDBJ whole genome shotgun (WGS) entry which is preliminary data.</text>
</comment>
<reference evidence="2 3" key="1">
    <citation type="submission" date="2024-09" db="EMBL/GenBank/DDBJ databases">
        <authorList>
            <person name="Sun Q."/>
            <person name="Mori K."/>
        </authorList>
    </citation>
    <scope>NUCLEOTIDE SEQUENCE [LARGE SCALE GENOMIC DNA]</scope>
    <source>
        <strain evidence="2 3">NCAIM B.02415</strain>
    </source>
</reference>
<organism evidence="2 3">
    <name type="scientific">Mucilaginibacter angelicae</name>
    <dbReference type="NCBI Taxonomy" id="869718"/>
    <lineage>
        <taxon>Bacteria</taxon>
        <taxon>Pseudomonadati</taxon>
        <taxon>Bacteroidota</taxon>
        <taxon>Sphingobacteriia</taxon>
        <taxon>Sphingobacteriales</taxon>
        <taxon>Sphingobacteriaceae</taxon>
        <taxon>Mucilaginibacter</taxon>
    </lineage>
</organism>
<protein>
    <recommendedName>
        <fullName evidence="4">Lipocalin-like domain-containing protein</fullName>
    </recommendedName>
</protein>
<feature type="signal peptide" evidence="1">
    <location>
        <begin position="1"/>
        <end position="20"/>
    </location>
</feature>
<evidence type="ECO:0000256" key="1">
    <source>
        <dbReference type="SAM" id="SignalP"/>
    </source>
</evidence>
<keyword evidence="3" id="KW-1185">Reference proteome</keyword>
<dbReference type="Proteomes" id="UP001589828">
    <property type="component" value="Unassembled WGS sequence"/>
</dbReference>
<evidence type="ECO:0008006" key="4">
    <source>
        <dbReference type="Google" id="ProtNLM"/>
    </source>
</evidence>
<gene>
    <name evidence="2" type="ORF">ACFFGT_25765</name>
</gene>
<evidence type="ECO:0000313" key="3">
    <source>
        <dbReference type="Proteomes" id="UP001589828"/>
    </source>
</evidence>
<keyword evidence="1" id="KW-0732">Signal</keyword>
<dbReference type="RefSeq" id="WP_377025387.1">
    <property type="nucleotide sequence ID" value="NZ_JBHLTS010000075.1"/>
</dbReference>
<proteinExistence type="predicted"/>
<evidence type="ECO:0000313" key="2">
    <source>
        <dbReference type="EMBL" id="MFC0517646.1"/>
    </source>
</evidence>
<dbReference type="EMBL" id="JBHLTS010000075">
    <property type="protein sequence ID" value="MFC0517646.1"/>
    <property type="molecule type" value="Genomic_DNA"/>
</dbReference>
<dbReference type="PROSITE" id="PS51257">
    <property type="entry name" value="PROKAR_LIPOPROTEIN"/>
    <property type="match status" value="1"/>
</dbReference>